<dbReference type="InterPro" id="IPR013097">
    <property type="entry name" value="Dabb"/>
</dbReference>
<proteinExistence type="predicted"/>
<keyword evidence="3" id="KW-1185">Reference proteome</keyword>
<dbReference type="Gene3D" id="3.30.70.100">
    <property type="match status" value="1"/>
</dbReference>
<gene>
    <name evidence="2" type="ORF">H2201_006904</name>
</gene>
<organism evidence="2 3">
    <name type="scientific">Coniosporium apollinis</name>
    <dbReference type="NCBI Taxonomy" id="61459"/>
    <lineage>
        <taxon>Eukaryota</taxon>
        <taxon>Fungi</taxon>
        <taxon>Dikarya</taxon>
        <taxon>Ascomycota</taxon>
        <taxon>Pezizomycotina</taxon>
        <taxon>Dothideomycetes</taxon>
        <taxon>Dothideomycetes incertae sedis</taxon>
        <taxon>Coniosporium</taxon>
    </lineage>
</organism>
<protein>
    <recommendedName>
        <fullName evidence="1">Stress-response A/B barrel domain-containing protein</fullName>
    </recommendedName>
</protein>
<reference evidence="2" key="1">
    <citation type="submission" date="2022-10" db="EMBL/GenBank/DDBJ databases">
        <title>Culturing micro-colonial fungi from biological soil crusts in the Mojave desert and describing Neophaeococcomyces mojavensis, and introducing the new genera and species Taxawa tesnikishii.</title>
        <authorList>
            <person name="Kurbessoian T."/>
            <person name="Stajich J.E."/>
        </authorList>
    </citation>
    <scope>NUCLEOTIDE SEQUENCE</scope>
    <source>
        <strain evidence="2">TK_1</strain>
    </source>
</reference>
<dbReference type="Proteomes" id="UP001172684">
    <property type="component" value="Unassembled WGS sequence"/>
</dbReference>
<dbReference type="InterPro" id="IPR011008">
    <property type="entry name" value="Dimeric_a/b-barrel"/>
</dbReference>
<name>A0ABQ9NKV3_9PEZI</name>
<evidence type="ECO:0000313" key="3">
    <source>
        <dbReference type="Proteomes" id="UP001172684"/>
    </source>
</evidence>
<dbReference type="Pfam" id="PF07876">
    <property type="entry name" value="Dabb"/>
    <property type="match status" value="1"/>
</dbReference>
<comment type="caution">
    <text evidence="2">The sequence shown here is derived from an EMBL/GenBank/DDBJ whole genome shotgun (WGS) entry which is preliminary data.</text>
</comment>
<dbReference type="SUPFAM" id="SSF54909">
    <property type="entry name" value="Dimeric alpha+beta barrel"/>
    <property type="match status" value="1"/>
</dbReference>
<accession>A0ABQ9NKV3</accession>
<evidence type="ECO:0000313" key="2">
    <source>
        <dbReference type="EMBL" id="KAJ9660482.1"/>
    </source>
</evidence>
<evidence type="ECO:0000259" key="1">
    <source>
        <dbReference type="PROSITE" id="PS51502"/>
    </source>
</evidence>
<feature type="domain" description="Stress-response A/B barrel" evidence="1">
    <location>
        <begin position="23"/>
        <end position="118"/>
    </location>
</feature>
<sequence>MPVYHIGLVLRQRAMQFNNYQLTANTALFKLKKGVDPAKVERWQMLAEGMVGQIPGLLDLRTAPPLEMTVKLSKGYDMAVVVLLDYVESLATFFTHHAHDEVNALYEEVCDKEYTLGYDIEF</sequence>
<dbReference type="EMBL" id="JAPDRL010000065">
    <property type="protein sequence ID" value="KAJ9660482.1"/>
    <property type="molecule type" value="Genomic_DNA"/>
</dbReference>
<dbReference type="PROSITE" id="PS51502">
    <property type="entry name" value="S_R_A_B_BARREL"/>
    <property type="match status" value="1"/>
</dbReference>